<keyword evidence="10" id="KW-1185">Reference proteome</keyword>
<dbReference type="GO" id="GO:0046839">
    <property type="term" value="P:phospholipid dephosphorylation"/>
    <property type="evidence" value="ECO:0007669"/>
    <property type="project" value="TreeGrafter"/>
</dbReference>
<reference evidence="9 10" key="1">
    <citation type="submission" date="2020-01" db="EMBL/GenBank/DDBJ databases">
        <authorList>
            <consortium name="DOE Joint Genome Institute"/>
            <person name="Haridas S."/>
            <person name="Albert R."/>
            <person name="Binder M."/>
            <person name="Bloem J."/>
            <person name="Labutti K."/>
            <person name="Salamov A."/>
            <person name="Andreopoulos B."/>
            <person name="Baker S.E."/>
            <person name="Barry K."/>
            <person name="Bills G."/>
            <person name="Bluhm B.H."/>
            <person name="Cannon C."/>
            <person name="Castanera R."/>
            <person name="Culley D.E."/>
            <person name="Daum C."/>
            <person name="Ezra D."/>
            <person name="Gonzalez J.B."/>
            <person name="Henrissat B."/>
            <person name="Kuo A."/>
            <person name="Liang C."/>
            <person name="Lipzen A."/>
            <person name="Lutzoni F."/>
            <person name="Magnuson J."/>
            <person name="Mondo S."/>
            <person name="Nolan M."/>
            <person name="Ohm R."/>
            <person name="Pangilinan J."/>
            <person name="Park H.-J.H."/>
            <person name="Ramirez L."/>
            <person name="Alfaro M."/>
            <person name="Sun H."/>
            <person name="Tritt A."/>
            <person name="Yoshinaga Y."/>
            <person name="Zwiers L.-H.L."/>
            <person name="Turgeon B.G."/>
            <person name="Goodwin S.B."/>
            <person name="Spatafora J.W."/>
            <person name="Crous P.W."/>
            <person name="Grigoriev I.V."/>
        </authorList>
    </citation>
    <scope>NUCLEOTIDE SEQUENCE [LARGE SCALE GENOMIC DNA]</scope>
    <source>
        <strain evidence="9 10">CBS 611.86</strain>
    </source>
</reference>
<dbReference type="SUPFAM" id="SSF48317">
    <property type="entry name" value="Acid phosphatase/Vanadium-dependent haloperoxidase"/>
    <property type="match status" value="1"/>
</dbReference>
<dbReference type="InterPro" id="IPR043216">
    <property type="entry name" value="PAP-like"/>
</dbReference>
<dbReference type="Proteomes" id="UP000481861">
    <property type="component" value="Unassembled WGS sequence"/>
</dbReference>
<feature type="transmembrane region" description="Helical" evidence="7">
    <location>
        <begin position="110"/>
        <end position="131"/>
    </location>
</feature>
<comment type="subcellular location">
    <subcellularLocation>
        <location evidence="1">Membrane</location>
        <topology evidence="1">Multi-pass membrane protein</topology>
    </subcellularLocation>
</comment>
<dbReference type="PANTHER" id="PTHR10165">
    <property type="entry name" value="LIPID PHOSPHATE PHOSPHATASE"/>
    <property type="match status" value="1"/>
</dbReference>
<feature type="compositionally biased region" description="Low complexity" evidence="6">
    <location>
        <begin position="372"/>
        <end position="384"/>
    </location>
</feature>
<comment type="similarity">
    <text evidence="2">Belongs to the PA-phosphatase related phosphoesterase family.</text>
</comment>
<feature type="compositionally biased region" description="Basic and acidic residues" evidence="6">
    <location>
        <begin position="408"/>
        <end position="425"/>
    </location>
</feature>
<dbReference type="Pfam" id="PF01569">
    <property type="entry name" value="PAP2"/>
    <property type="match status" value="1"/>
</dbReference>
<dbReference type="GO" id="GO:0006644">
    <property type="term" value="P:phospholipid metabolic process"/>
    <property type="evidence" value="ECO:0007669"/>
    <property type="project" value="InterPro"/>
</dbReference>
<dbReference type="GO" id="GO:0016020">
    <property type="term" value="C:membrane"/>
    <property type="evidence" value="ECO:0007669"/>
    <property type="project" value="UniProtKB-SubCell"/>
</dbReference>
<feature type="region of interest" description="Disordered" evidence="6">
    <location>
        <begin position="1"/>
        <end position="47"/>
    </location>
</feature>
<dbReference type="PANTHER" id="PTHR10165:SF84">
    <property type="entry name" value="PHOSPHATIDIC ACID PHOSPHATASE BETA"/>
    <property type="match status" value="1"/>
</dbReference>
<feature type="domain" description="Phosphatidic acid phosphatase type 2/haloperoxidase" evidence="8">
    <location>
        <begin position="146"/>
        <end position="301"/>
    </location>
</feature>
<evidence type="ECO:0000256" key="4">
    <source>
        <dbReference type="ARBA" id="ARBA00022989"/>
    </source>
</evidence>
<gene>
    <name evidence="9" type="ORF">BDV95DRAFT_632062</name>
</gene>
<dbReference type="EMBL" id="JAADJZ010000030">
    <property type="protein sequence ID" value="KAF2865958.1"/>
    <property type="molecule type" value="Genomic_DNA"/>
</dbReference>
<keyword evidence="3 7" id="KW-0812">Transmembrane</keyword>
<evidence type="ECO:0000313" key="10">
    <source>
        <dbReference type="Proteomes" id="UP000481861"/>
    </source>
</evidence>
<feature type="transmembrane region" description="Helical" evidence="7">
    <location>
        <begin position="283"/>
        <end position="304"/>
    </location>
</feature>
<comment type="caution">
    <text evidence="9">The sequence shown here is derived from an EMBL/GenBank/DDBJ whole genome shotgun (WGS) entry which is preliminary data.</text>
</comment>
<dbReference type="OrthoDB" id="10030083at2759"/>
<feature type="transmembrane region" description="Helical" evidence="7">
    <location>
        <begin position="60"/>
        <end position="80"/>
    </location>
</feature>
<dbReference type="CDD" id="cd03390">
    <property type="entry name" value="PAP2_containing_1_like"/>
    <property type="match status" value="1"/>
</dbReference>
<proteinExistence type="inferred from homology"/>
<evidence type="ECO:0000259" key="8">
    <source>
        <dbReference type="SMART" id="SM00014"/>
    </source>
</evidence>
<keyword evidence="5 7" id="KW-0472">Membrane</keyword>
<dbReference type="AlphaFoldDB" id="A0A7C8M277"/>
<evidence type="ECO:0000256" key="2">
    <source>
        <dbReference type="ARBA" id="ARBA00008816"/>
    </source>
</evidence>
<feature type="compositionally biased region" description="Gly residues" evidence="6">
    <location>
        <begin position="385"/>
        <end position="397"/>
    </location>
</feature>
<dbReference type="FunFam" id="1.20.144.10:FF:000035">
    <property type="entry name" value="Putative Lipid phosphate phosphatase 1"/>
    <property type="match status" value="1"/>
</dbReference>
<protein>
    <submittedName>
        <fullName evidence="9">Phosphatidic acid phosphatase beta</fullName>
    </submittedName>
</protein>
<dbReference type="InterPro" id="IPR036938">
    <property type="entry name" value="PAP2/HPO_sf"/>
</dbReference>
<dbReference type="SMART" id="SM00014">
    <property type="entry name" value="acidPPc"/>
    <property type="match status" value="1"/>
</dbReference>
<evidence type="ECO:0000256" key="1">
    <source>
        <dbReference type="ARBA" id="ARBA00004141"/>
    </source>
</evidence>
<accession>A0A7C8M277</accession>
<dbReference type="InterPro" id="IPR000326">
    <property type="entry name" value="PAP2/HPO"/>
</dbReference>
<keyword evidence="4 7" id="KW-1133">Transmembrane helix</keyword>
<evidence type="ECO:0000256" key="5">
    <source>
        <dbReference type="ARBA" id="ARBA00023136"/>
    </source>
</evidence>
<feature type="transmembrane region" description="Helical" evidence="7">
    <location>
        <begin position="225"/>
        <end position="243"/>
    </location>
</feature>
<evidence type="ECO:0000256" key="7">
    <source>
        <dbReference type="SAM" id="Phobius"/>
    </source>
</evidence>
<organism evidence="9 10">
    <name type="scientific">Massariosphaeria phaeospora</name>
    <dbReference type="NCBI Taxonomy" id="100035"/>
    <lineage>
        <taxon>Eukaryota</taxon>
        <taxon>Fungi</taxon>
        <taxon>Dikarya</taxon>
        <taxon>Ascomycota</taxon>
        <taxon>Pezizomycotina</taxon>
        <taxon>Dothideomycetes</taxon>
        <taxon>Pleosporomycetidae</taxon>
        <taxon>Pleosporales</taxon>
        <taxon>Pleosporales incertae sedis</taxon>
        <taxon>Massariosphaeria</taxon>
    </lineage>
</organism>
<evidence type="ECO:0000256" key="3">
    <source>
        <dbReference type="ARBA" id="ARBA00022692"/>
    </source>
</evidence>
<feature type="region of interest" description="Disordered" evidence="6">
    <location>
        <begin position="349"/>
        <end position="425"/>
    </location>
</feature>
<dbReference type="Gene3D" id="1.20.144.10">
    <property type="entry name" value="Phosphatidic acid phosphatase type 2/haloperoxidase"/>
    <property type="match status" value="1"/>
</dbReference>
<sequence>MGFFNRRPAAADPNTATATGTHEPKAGVLNRNTHGAPAATSHGTAAHNTRPTFGQWIKASALDIVSMAVLGAIGLGVYMAKPAPSRSFPITFADGEIVYPQFAYPLRNEIVPIWAAALLAFFIPFIVFLICQIRARSFWDVNNATVGLLYSLIGAAVFQVFIKWLIGGLRPHFLAVCKPVIPVHLLPSQTQGNVRNGYLSVMYDRSICTGDEDEINDALESMPSGHTTAAFAGFVFLYLYLNAKLKVFSNYHPAMWKLIAIYAPILGACLIGGALTIDEFHNWYDIFAGAVIGTVFALSSYRMVYASVWDFRFNHIPLLRHSPFVYGGGPSTFDGFHDTVFTRKAGWGSHDGSAWSGAPGDASDGPRGTMPHAPHAAGEALGHGAANGRGTHGGVVGAGADNSMGTRHSIERRPVPNSRYGEHVV</sequence>
<feature type="transmembrane region" description="Helical" evidence="7">
    <location>
        <begin position="255"/>
        <end position="277"/>
    </location>
</feature>
<feature type="compositionally biased region" description="Low complexity" evidence="6">
    <location>
        <begin position="10"/>
        <end position="21"/>
    </location>
</feature>
<evidence type="ECO:0000313" key="9">
    <source>
        <dbReference type="EMBL" id="KAF2865958.1"/>
    </source>
</evidence>
<name>A0A7C8M277_9PLEO</name>
<evidence type="ECO:0000256" key="6">
    <source>
        <dbReference type="SAM" id="MobiDB-lite"/>
    </source>
</evidence>
<feature type="transmembrane region" description="Helical" evidence="7">
    <location>
        <begin position="143"/>
        <end position="166"/>
    </location>
</feature>
<dbReference type="GO" id="GO:0008195">
    <property type="term" value="F:phosphatidate phosphatase activity"/>
    <property type="evidence" value="ECO:0007669"/>
    <property type="project" value="TreeGrafter"/>
</dbReference>